<dbReference type="EMBL" id="CP104013">
    <property type="protein sequence ID" value="UYP46676.1"/>
    <property type="molecule type" value="Genomic_DNA"/>
</dbReference>
<protein>
    <recommendedName>
        <fullName evidence="4">DUF47 family protein</fullName>
    </recommendedName>
</protein>
<accession>A0ABY6HT31</accession>
<evidence type="ECO:0008006" key="4">
    <source>
        <dbReference type="Google" id="ProtNLM"/>
    </source>
</evidence>
<organism evidence="2 3">
    <name type="scientific">Candidatus Lokiarchaeum ossiferum</name>
    <dbReference type="NCBI Taxonomy" id="2951803"/>
    <lineage>
        <taxon>Archaea</taxon>
        <taxon>Promethearchaeati</taxon>
        <taxon>Promethearchaeota</taxon>
        <taxon>Promethearchaeia</taxon>
        <taxon>Promethearchaeales</taxon>
        <taxon>Promethearchaeaceae</taxon>
        <taxon>Candidatus Lokiarchaeum</taxon>
    </lineage>
</organism>
<comment type="similarity">
    <text evidence="1">Belongs to the UPF0111 family.</text>
</comment>
<dbReference type="Proteomes" id="UP001208689">
    <property type="component" value="Chromosome"/>
</dbReference>
<sequence>MGKLKNYKRSNKELKGKLQDLFINDACLLEDALEAMQFALTAFCAFDMERKKRYSNKCIDLEDEQDQCRDEIISRIFGSESMVFSRPDRMRMVTAMDRIVGQAKKVMFDLEVFTPENPIRELNVHIEAVGKKTAQIGKMVNGLVSQFFDNFDEAMETCVTINEARHSVRERKLEFFKALYYIKPDYREFRFYAELMNNLAEVTNRMEHFADYIYGLIAKYSTF</sequence>
<dbReference type="Pfam" id="PF01865">
    <property type="entry name" value="PhoU_div"/>
    <property type="match status" value="1"/>
</dbReference>
<evidence type="ECO:0000313" key="3">
    <source>
        <dbReference type="Proteomes" id="UP001208689"/>
    </source>
</evidence>
<gene>
    <name evidence="2" type="ORF">NEF87_002961</name>
</gene>
<dbReference type="InterPro" id="IPR018445">
    <property type="entry name" value="Put_Phosphate_transp_reg"/>
</dbReference>
<evidence type="ECO:0000313" key="2">
    <source>
        <dbReference type="EMBL" id="UYP46676.1"/>
    </source>
</evidence>
<reference evidence="2" key="1">
    <citation type="submission" date="2022-09" db="EMBL/GenBank/DDBJ databases">
        <title>Actin cytoskeleton and complex cell architecture in an #Asgard archaeon.</title>
        <authorList>
            <person name="Ponce Toledo R.I."/>
            <person name="Schleper C."/>
            <person name="Rodrigues Oliveira T."/>
            <person name="Wollweber F."/>
            <person name="Xu J."/>
            <person name="Rittmann S."/>
            <person name="Klingl A."/>
            <person name="Pilhofer M."/>
        </authorList>
    </citation>
    <scope>NUCLEOTIDE SEQUENCE</scope>
    <source>
        <strain evidence="2">B-35</strain>
    </source>
</reference>
<proteinExistence type="inferred from homology"/>
<evidence type="ECO:0000256" key="1">
    <source>
        <dbReference type="ARBA" id="ARBA00008591"/>
    </source>
</evidence>
<dbReference type="Gene3D" id="1.20.58.220">
    <property type="entry name" value="Phosphate transport system protein phou homolog 2, domain 2"/>
    <property type="match status" value="1"/>
</dbReference>
<dbReference type="InterPro" id="IPR038078">
    <property type="entry name" value="PhoU-like_sf"/>
</dbReference>
<keyword evidence="3" id="KW-1185">Reference proteome</keyword>
<name>A0ABY6HT31_9ARCH</name>